<feature type="domain" description="CNNM transmembrane" evidence="4">
    <location>
        <begin position="233"/>
        <end position="417"/>
    </location>
</feature>
<feature type="transmembrane region" description="Helical" evidence="3">
    <location>
        <begin position="322"/>
        <end position="342"/>
    </location>
</feature>
<dbReference type="PANTHER" id="PTHR12064:SF90">
    <property type="entry name" value="CNNM TRANSMEMBRANE DOMAIN-CONTAINING PROTEIN"/>
    <property type="match status" value="1"/>
</dbReference>
<dbReference type="InterPro" id="IPR002550">
    <property type="entry name" value="CNNM"/>
</dbReference>
<evidence type="ECO:0000313" key="5">
    <source>
        <dbReference type="EMBL" id="KAK0530933.1"/>
    </source>
</evidence>
<feature type="compositionally biased region" description="Low complexity" evidence="2">
    <location>
        <begin position="7"/>
        <end position="25"/>
    </location>
</feature>
<dbReference type="InterPro" id="IPR046342">
    <property type="entry name" value="CBS_dom_sf"/>
</dbReference>
<feature type="transmembrane region" description="Helical" evidence="3">
    <location>
        <begin position="104"/>
        <end position="127"/>
    </location>
</feature>
<gene>
    <name evidence="5" type="ORF">OC842_003768</name>
</gene>
<keyword evidence="1 3" id="KW-1133">Transmembrane helix</keyword>
<dbReference type="EMBL" id="JAPDMQ010000200">
    <property type="protein sequence ID" value="KAK0530933.1"/>
    <property type="molecule type" value="Genomic_DNA"/>
</dbReference>
<dbReference type="GO" id="GO:0005737">
    <property type="term" value="C:cytoplasm"/>
    <property type="evidence" value="ECO:0007669"/>
    <property type="project" value="TreeGrafter"/>
</dbReference>
<dbReference type="Gene3D" id="3.10.580.10">
    <property type="entry name" value="CBS-domain"/>
    <property type="match status" value="3"/>
</dbReference>
<dbReference type="AlphaFoldDB" id="A0AAN6JKU8"/>
<dbReference type="Proteomes" id="UP001176521">
    <property type="component" value="Unassembled WGS sequence"/>
</dbReference>
<evidence type="ECO:0000256" key="3">
    <source>
        <dbReference type="SAM" id="Phobius"/>
    </source>
</evidence>
<dbReference type="InterPro" id="IPR045095">
    <property type="entry name" value="ACDP"/>
</dbReference>
<feature type="transmembrane region" description="Helical" evidence="3">
    <location>
        <begin position="238"/>
        <end position="262"/>
    </location>
</feature>
<name>A0AAN6JKU8_9BASI</name>
<proteinExistence type="predicted"/>
<feature type="compositionally biased region" description="Polar residues" evidence="2">
    <location>
        <begin position="188"/>
        <end position="203"/>
    </location>
</feature>
<evidence type="ECO:0000313" key="6">
    <source>
        <dbReference type="Proteomes" id="UP001176521"/>
    </source>
</evidence>
<feature type="region of interest" description="Disordered" evidence="2">
    <location>
        <begin position="776"/>
        <end position="837"/>
    </location>
</feature>
<dbReference type="Pfam" id="PF01595">
    <property type="entry name" value="CNNM"/>
    <property type="match status" value="1"/>
</dbReference>
<accession>A0AAN6JKU8</accession>
<dbReference type="GO" id="GO:0010960">
    <property type="term" value="P:magnesium ion homeostasis"/>
    <property type="evidence" value="ECO:0007669"/>
    <property type="project" value="InterPro"/>
</dbReference>
<comment type="caution">
    <text evidence="5">The sequence shown here is derived from an EMBL/GenBank/DDBJ whole genome shotgun (WGS) entry which is preliminary data.</text>
</comment>
<keyword evidence="6" id="KW-1185">Reference proteome</keyword>
<evidence type="ECO:0000259" key="4">
    <source>
        <dbReference type="PROSITE" id="PS51846"/>
    </source>
</evidence>
<feature type="region of interest" description="Disordered" evidence="2">
    <location>
        <begin position="1"/>
        <end position="45"/>
    </location>
</feature>
<keyword evidence="1 3" id="KW-0472">Membrane</keyword>
<organism evidence="5 6">
    <name type="scientific">Tilletia horrida</name>
    <dbReference type="NCBI Taxonomy" id="155126"/>
    <lineage>
        <taxon>Eukaryota</taxon>
        <taxon>Fungi</taxon>
        <taxon>Dikarya</taxon>
        <taxon>Basidiomycota</taxon>
        <taxon>Ustilaginomycotina</taxon>
        <taxon>Exobasidiomycetes</taxon>
        <taxon>Tilletiales</taxon>
        <taxon>Tilletiaceae</taxon>
        <taxon>Tilletia</taxon>
    </lineage>
</organism>
<feature type="region of interest" description="Disordered" evidence="2">
    <location>
        <begin position="1048"/>
        <end position="1100"/>
    </location>
</feature>
<evidence type="ECO:0000256" key="1">
    <source>
        <dbReference type="PROSITE-ProRule" id="PRU01193"/>
    </source>
</evidence>
<protein>
    <recommendedName>
        <fullName evidence="4">CNNM transmembrane domain-containing protein</fullName>
    </recommendedName>
</protein>
<feature type="region of interest" description="Disordered" evidence="2">
    <location>
        <begin position="162"/>
        <end position="226"/>
    </location>
</feature>
<dbReference type="SUPFAM" id="SSF54631">
    <property type="entry name" value="CBS-domain pair"/>
    <property type="match status" value="1"/>
</dbReference>
<dbReference type="GO" id="GO:0016020">
    <property type="term" value="C:membrane"/>
    <property type="evidence" value="ECO:0007669"/>
    <property type="project" value="UniProtKB-UniRule"/>
</dbReference>
<dbReference type="GO" id="GO:0030026">
    <property type="term" value="P:intracellular manganese ion homeostasis"/>
    <property type="evidence" value="ECO:0007669"/>
    <property type="project" value="TreeGrafter"/>
</dbReference>
<feature type="transmembrane region" description="Helical" evidence="3">
    <location>
        <begin position="296"/>
        <end position="316"/>
    </location>
</feature>
<sequence length="1100" mass="112675">MIEPPLIRSSSRSSIPPHTTTTPPIHGQPNPNYNPTPAPATATATATATAVQQAHAITHAGARTVNHSLVRRRRSVSSHSRPNASNGTRTPGIFGTSRRSRRSWFHPSTLVSSVAFFLVLFGTFIALSGSHGVYALSVPTAGDSGSLAAPLLLRTDAVSTAGKRSLSQQDSPDALARGSPDPALTPVPRSTSDQTPIYSSNHFLSPRQEPAAGAGEGAASNDTCSCDKGESIPTGEKVGFGILMPLLVLLSGLFAGLTLGYMSLDETQLQVLAAQGTPKQRADAAKITSVTKDRHLLLTTLLIANMITNETLPVIADPLLGGGVQAVIVSTVLVIIFAELIPQSVCARYGLVVGAAMVWPTRIIIFVLYPIAWPVSRILHYLLGAHSGIVYRRAELKELVTMHAAENGKGGDLKGDTIMIVGGALDLQEKVVKDAMTPIDKVFMLPYSAKLDYPTLERVVRSGHSRIPVYQEFEVPVAARSGTVTPSKKPSLLANFARKASMGNSATNSPKLGPADEKDSKGGLTVPYEMVTRKKILGTLLVKSCVLLDPEDATPISDMVINAIPTVPGDEPLLNVLNVFQEGRSHMAIVSSRSRRILGDGVADVGSKSSMFKSAQAAPGTAPRTDGLSDIDEEKQLEMVNSKDDGTTVAEEKSKEALEIEESFSGPDSPIGIITLEDVLEELIGEEIWDEYDTVNGRPADFARLSPPPSPDSKGRDPDMQLTQASGGEMAPLDGKDGTIAEKAANDDHPTVIHNDQAQQQEAAVGTAPKTVLQRLGLGRARSLRDSDSGTERSSNISSVAAVDGSPNPAGKATLQVGSVQPPRSLSSKATLGSSDTNSVSLGGAGAGGAQTGAGAGLTGLGVSGAGASAPPSSGTSVRPVIVRSTTASGQTSTAMAVLPETLLRGRRPGAQETQPLPPGSVVQLGTPGVLNVPSPLLGSTVPASGDHTRSSTPLNAAGAGAGGAASAAATAGGAAGVGGASTPSGPRANRFKSTPVPRPAVRARSMGPGAIPPTSPSVTAADTSGGGAGGGLDQSIVSLSALSTGTADAPAPATFVASPPAIEPETAPLDASIASLASLGTSSARRDGKDGKDGKTSSG</sequence>
<keyword evidence="1 3" id="KW-0812">Transmembrane</keyword>
<feature type="transmembrane region" description="Helical" evidence="3">
    <location>
        <begin position="349"/>
        <end position="373"/>
    </location>
</feature>
<reference evidence="5" key="1">
    <citation type="journal article" date="2023" name="PhytoFront">
        <title>Draft Genome Resources of Seven Strains of Tilletia horrida, Causal Agent of Kernel Smut of Rice.</title>
        <authorList>
            <person name="Khanal S."/>
            <person name="Antony Babu S."/>
            <person name="Zhou X.G."/>
        </authorList>
    </citation>
    <scope>NUCLEOTIDE SEQUENCE</scope>
    <source>
        <strain evidence="5">TX3</strain>
    </source>
</reference>
<feature type="compositionally biased region" description="Polar residues" evidence="2">
    <location>
        <begin position="816"/>
        <end position="837"/>
    </location>
</feature>
<dbReference type="PANTHER" id="PTHR12064">
    <property type="entry name" value="METAL TRANSPORTER CNNM"/>
    <property type="match status" value="1"/>
</dbReference>
<dbReference type="PROSITE" id="PS51846">
    <property type="entry name" value="CNNM"/>
    <property type="match status" value="1"/>
</dbReference>
<evidence type="ECO:0000256" key="2">
    <source>
        <dbReference type="SAM" id="MobiDB-lite"/>
    </source>
</evidence>
<feature type="region of interest" description="Disordered" evidence="2">
    <location>
        <begin position="698"/>
        <end position="741"/>
    </location>
</feature>
<feature type="region of interest" description="Disordered" evidence="2">
    <location>
        <begin position="909"/>
        <end position="928"/>
    </location>
</feature>
<feature type="region of interest" description="Disordered" evidence="2">
    <location>
        <begin position="59"/>
        <end position="99"/>
    </location>
</feature>
<feature type="compositionally biased region" description="Basic and acidic residues" evidence="2">
    <location>
        <begin position="1085"/>
        <end position="1100"/>
    </location>
</feature>
<feature type="region of interest" description="Disordered" evidence="2">
    <location>
        <begin position="934"/>
        <end position="1030"/>
    </location>
</feature>